<dbReference type="AlphaFoldDB" id="X8AQ28"/>
<sequence>MDYAATMKPHVARTTSSRTPAEQTTQLTLCESWCDPISCGCPAALDIS</sequence>
<reference evidence="1" key="1">
    <citation type="submission" date="2014-01" db="EMBL/GenBank/DDBJ databases">
        <authorList>
            <person name="Brown-Elliot B."/>
            <person name="Wallace R."/>
            <person name="Lenaerts A."/>
            <person name="Ordway D."/>
            <person name="DeGroote M.A."/>
            <person name="Parker T."/>
            <person name="Sizemore C."/>
            <person name="Tallon L.J."/>
            <person name="Sadzewicz L.K."/>
            <person name="Sengamalay N."/>
            <person name="Fraser C.M."/>
            <person name="Hine E."/>
            <person name="Shefchek K.A."/>
            <person name="Das S.P."/>
            <person name="Tettelin H."/>
        </authorList>
    </citation>
    <scope>NUCLEOTIDE SEQUENCE [LARGE SCALE GENOMIC DNA]</scope>
    <source>
        <strain evidence="1">4042</strain>
    </source>
</reference>
<comment type="caution">
    <text evidence="1">The sequence shown here is derived from an EMBL/GenBank/DDBJ whole genome shotgun (WGS) entry which is preliminary data.</text>
</comment>
<organism evidence="1">
    <name type="scientific">Mycobacterium xenopi 4042</name>
    <dbReference type="NCBI Taxonomy" id="1299334"/>
    <lineage>
        <taxon>Bacteria</taxon>
        <taxon>Bacillati</taxon>
        <taxon>Actinomycetota</taxon>
        <taxon>Actinomycetes</taxon>
        <taxon>Mycobacteriales</taxon>
        <taxon>Mycobacteriaceae</taxon>
        <taxon>Mycobacterium</taxon>
    </lineage>
</organism>
<evidence type="ECO:0000313" key="1">
    <source>
        <dbReference type="EMBL" id="EUA32890.1"/>
    </source>
</evidence>
<name>X8AQ28_MYCXE</name>
<proteinExistence type="predicted"/>
<dbReference type="EMBL" id="JAOB01000050">
    <property type="protein sequence ID" value="EUA32890.1"/>
    <property type="molecule type" value="Genomic_DNA"/>
</dbReference>
<gene>
    <name evidence="1" type="ORF">I553_8989</name>
</gene>
<accession>X8AQ28</accession>
<protein>
    <submittedName>
        <fullName evidence="1">Uncharacterized protein</fullName>
    </submittedName>
</protein>